<organism evidence="1 2">
    <name type="scientific">Plectus sambesii</name>
    <dbReference type="NCBI Taxonomy" id="2011161"/>
    <lineage>
        <taxon>Eukaryota</taxon>
        <taxon>Metazoa</taxon>
        <taxon>Ecdysozoa</taxon>
        <taxon>Nematoda</taxon>
        <taxon>Chromadorea</taxon>
        <taxon>Plectida</taxon>
        <taxon>Plectina</taxon>
        <taxon>Plectoidea</taxon>
        <taxon>Plectidae</taxon>
        <taxon>Plectus</taxon>
    </lineage>
</organism>
<keyword evidence="1" id="KW-1185">Reference proteome</keyword>
<sequence>MTTTNGGDGGNMLCAWTRMSSSFPPSKGSDSFERTDKWRTATDGLVDQSVSRASSPRNRTRGCRSRCPLFCSRLALKWTHTFGRVVAGTKEHCRTVVCAAVGRFPTRLGRRAAPPLPLHRGSIHSFISPALPSDAPKWQRDVRLSVGHFGFTIQFSVRDDTPVTLVTLLASDHQSIKR</sequence>
<evidence type="ECO:0000313" key="2">
    <source>
        <dbReference type="WBParaSite" id="PSAMB.scaffold2166size24912.g16703.t1"/>
    </source>
</evidence>
<accession>A0A914VNJ8</accession>
<reference evidence="2" key="1">
    <citation type="submission" date="2022-11" db="UniProtKB">
        <authorList>
            <consortium name="WormBaseParasite"/>
        </authorList>
    </citation>
    <scope>IDENTIFICATION</scope>
</reference>
<dbReference type="Proteomes" id="UP000887566">
    <property type="component" value="Unplaced"/>
</dbReference>
<evidence type="ECO:0000313" key="1">
    <source>
        <dbReference type="Proteomes" id="UP000887566"/>
    </source>
</evidence>
<dbReference type="AlphaFoldDB" id="A0A914VNJ8"/>
<protein>
    <submittedName>
        <fullName evidence="2">Uncharacterized protein</fullName>
    </submittedName>
</protein>
<name>A0A914VNJ8_9BILA</name>
<proteinExistence type="predicted"/>
<dbReference type="WBParaSite" id="PSAMB.scaffold2166size24912.g16703.t1">
    <property type="protein sequence ID" value="PSAMB.scaffold2166size24912.g16703.t1"/>
    <property type="gene ID" value="PSAMB.scaffold2166size24912.g16703"/>
</dbReference>